<dbReference type="AlphaFoldDB" id="D6TRY4"/>
<organism evidence="3 4">
    <name type="scientific">Ktedonobacter racemifer DSM 44963</name>
    <dbReference type="NCBI Taxonomy" id="485913"/>
    <lineage>
        <taxon>Bacteria</taxon>
        <taxon>Bacillati</taxon>
        <taxon>Chloroflexota</taxon>
        <taxon>Ktedonobacteria</taxon>
        <taxon>Ktedonobacterales</taxon>
        <taxon>Ktedonobacteraceae</taxon>
        <taxon>Ktedonobacter</taxon>
    </lineage>
</organism>
<evidence type="ECO:0000313" key="3">
    <source>
        <dbReference type="EMBL" id="EFH86057.1"/>
    </source>
</evidence>
<gene>
    <name evidence="3" type="ORF">Krac_7324</name>
</gene>
<sequence length="106" mass="12156">MTDVQEEQPGQQSQQSHERCVVQNEKKRFMVICLSLLAIVFAFALFLLAKSVFPMFFTIVLTFLCYQRLDFSLSRREKNSKMSSTSTNGEAPKPYTSRAGEHPRSD</sequence>
<reference evidence="3 4" key="1">
    <citation type="journal article" date="2011" name="Stand. Genomic Sci.">
        <title>Non-contiguous finished genome sequence and contextual data of the filamentous soil bacterium Ktedonobacter racemifer type strain (SOSP1-21).</title>
        <authorList>
            <person name="Chang Y.J."/>
            <person name="Land M."/>
            <person name="Hauser L."/>
            <person name="Chertkov O."/>
            <person name="Del Rio T.G."/>
            <person name="Nolan M."/>
            <person name="Copeland A."/>
            <person name="Tice H."/>
            <person name="Cheng J.F."/>
            <person name="Lucas S."/>
            <person name="Han C."/>
            <person name="Goodwin L."/>
            <person name="Pitluck S."/>
            <person name="Ivanova N."/>
            <person name="Ovchinikova G."/>
            <person name="Pati A."/>
            <person name="Chen A."/>
            <person name="Palaniappan K."/>
            <person name="Mavromatis K."/>
            <person name="Liolios K."/>
            <person name="Brettin T."/>
            <person name="Fiebig A."/>
            <person name="Rohde M."/>
            <person name="Abt B."/>
            <person name="Goker M."/>
            <person name="Detter J.C."/>
            <person name="Woyke T."/>
            <person name="Bristow J."/>
            <person name="Eisen J.A."/>
            <person name="Markowitz V."/>
            <person name="Hugenholtz P."/>
            <person name="Kyrpides N.C."/>
            <person name="Klenk H.P."/>
            <person name="Lapidus A."/>
        </authorList>
    </citation>
    <scope>NUCLEOTIDE SEQUENCE [LARGE SCALE GENOMIC DNA]</scope>
    <source>
        <strain evidence="4">DSM 44963</strain>
    </source>
</reference>
<feature type="region of interest" description="Disordered" evidence="1">
    <location>
        <begin position="76"/>
        <end position="106"/>
    </location>
</feature>
<keyword evidence="2" id="KW-0472">Membrane</keyword>
<keyword evidence="2" id="KW-0812">Transmembrane</keyword>
<evidence type="ECO:0000256" key="2">
    <source>
        <dbReference type="SAM" id="Phobius"/>
    </source>
</evidence>
<keyword evidence="4" id="KW-1185">Reference proteome</keyword>
<comment type="caution">
    <text evidence="3">The sequence shown here is derived from an EMBL/GenBank/DDBJ whole genome shotgun (WGS) entry which is preliminary data.</text>
</comment>
<feature type="transmembrane region" description="Helical" evidence="2">
    <location>
        <begin position="55"/>
        <end position="73"/>
    </location>
</feature>
<proteinExistence type="predicted"/>
<accession>D6TRY4</accession>
<name>D6TRY4_KTERA</name>
<dbReference type="EMBL" id="ADVG01000002">
    <property type="protein sequence ID" value="EFH86057.1"/>
    <property type="molecule type" value="Genomic_DNA"/>
</dbReference>
<evidence type="ECO:0008006" key="5">
    <source>
        <dbReference type="Google" id="ProtNLM"/>
    </source>
</evidence>
<evidence type="ECO:0000256" key="1">
    <source>
        <dbReference type="SAM" id="MobiDB-lite"/>
    </source>
</evidence>
<dbReference type="InParanoid" id="D6TRY4"/>
<feature type="transmembrane region" description="Helical" evidence="2">
    <location>
        <begin position="29"/>
        <end position="49"/>
    </location>
</feature>
<keyword evidence="2" id="KW-1133">Transmembrane helix</keyword>
<protein>
    <recommendedName>
        <fullName evidence="5">Transmembrane protein</fullName>
    </recommendedName>
</protein>
<evidence type="ECO:0000313" key="4">
    <source>
        <dbReference type="Proteomes" id="UP000004508"/>
    </source>
</evidence>
<dbReference type="Proteomes" id="UP000004508">
    <property type="component" value="Unassembled WGS sequence"/>
</dbReference>